<protein>
    <submittedName>
        <fullName evidence="3">Uncharacterized protein</fullName>
    </submittedName>
</protein>
<dbReference type="PANTHER" id="PTHR42069">
    <property type="entry name" value="HYPHAL ANASTAMOSIS-8 PROTEIN"/>
    <property type="match status" value="1"/>
</dbReference>
<feature type="region of interest" description="Disordered" evidence="1">
    <location>
        <begin position="443"/>
        <end position="511"/>
    </location>
</feature>
<dbReference type="Proteomes" id="UP001305779">
    <property type="component" value="Unassembled WGS sequence"/>
</dbReference>
<comment type="caution">
    <text evidence="3">The sequence shown here is derived from an EMBL/GenBank/DDBJ whole genome shotgun (WGS) entry which is preliminary data.</text>
</comment>
<gene>
    <name evidence="3" type="ORF">PRZ48_008080</name>
</gene>
<keyword evidence="2" id="KW-1133">Transmembrane helix</keyword>
<name>A0ABR0EEG4_ZASCE</name>
<reference evidence="3 4" key="1">
    <citation type="journal article" date="2023" name="G3 (Bethesda)">
        <title>A chromosome-level genome assembly of Zasmidium syzygii isolated from banana leaves.</title>
        <authorList>
            <person name="van Westerhoven A.C."/>
            <person name="Mehrabi R."/>
            <person name="Talebi R."/>
            <person name="Steentjes M.B.F."/>
            <person name="Corcolon B."/>
            <person name="Chong P.A."/>
            <person name="Kema G.H.J."/>
            <person name="Seidl M.F."/>
        </authorList>
    </citation>
    <scope>NUCLEOTIDE SEQUENCE [LARGE SCALE GENOMIC DNA]</scope>
    <source>
        <strain evidence="3 4">P124</strain>
    </source>
</reference>
<accession>A0ABR0EEG4</accession>
<feature type="region of interest" description="Disordered" evidence="1">
    <location>
        <begin position="94"/>
        <end position="129"/>
    </location>
</feature>
<keyword evidence="2" id="KW-0472">Membrane</keyword>
<evidence type="ECO:0000313" key="4">
    <source>
        <dbReference type="Proteomes" id="UP001305779"/>
    </source>
</evidence>
<evidence type="ECO:0000313" key="3">
    <source>
        <dbReference type="EMBL" id="KAK4499894.1"/>
    </source>
</evidence>
<sequence length="511" mass="56987">MSDSQTKPTKDVQVAVRARSPSEDTSSTTLSVKPPSLKSPRTARFAEATAVNSPIEPSQVARNPFKEPPTQYYMAQPQVSDVGFGYVNKHESVEMPDTDYNPPLTAKSIPKSPLKSAMKTPGAPPRDLNAVLSPTFRQEDMLEKHEAYTEKEQAKDLKVKTRVRIAKFFLRGVNFSCSLIVIAMLTSTFAIFNATKALPPRNNLPPWAVGQKTWPQILLLSIASISLFACICVFYGYWKGGHRRAEKAAVYYTAFSVAFFIFSIVMWAIGAAVLQTSKNNSNNKDMWGWSCVNNERKELFQRDVKYELVCRLQNWSLVCALIEIVVEVLTISVYAIVFYRIWSKRKLRKSMAARDRARSDLYLAQLRSQSAPNTPAPFSPRDGGWRPQPGADSYKHAAAIEEGEVQYVDADRKVAPTQFKLQAPPIRVTNATPKMQQLGFTPVATTTSLPPTPPENTDQHSPLMAEPPRETQQEHFGAVAPGEQVYDSVPIPGAYEGPLSPSADIERRFPR</sequence>
<dbReference type="PANTHER" id="PTHR42069:SF1">
    <property type="entry name" value="MARVEL DOMAIN-CONTAINING PROTEIN"/>
    <property type="match status" value="1"/>
</dbReference>
<feature type="transmembrane region" description="Helical" evidence="2">
    <location>
        <begin position="250"/>
        <end position="274"/>
    </location>
</feature>
<evidence type="ECO:0000256" key="1">
    <source>
        <dbReference type="SAM" id="MobiDB-lite"/>
    </source>
</evidence>
<organism evidence="3 4">
    <name type="scientific">Zasmidium cellare</name>
    <name type="common">Wine cellar mold</name>
    <name type="synonym">Racodium cellare</name>
    <dbReference type="NCBI Taxonomy" id="395010"/>
    <lineage>
        <taxon>Eukaryota</taxon>
        <taxon>Fungi</taxon>
        <taxon>Dikarya</taxon>
        <taxon>Ascomycota</taxon>
        <taxon>Pezizomycotina</taxon>
        <taxon>Dothideomycetes</taxon>
        <taxon>Dothideomycetidae</taxon>
        <taxon>Mycosphaerellales</taxon>
        <taxon>Mycosphaerellaceae</taxon>
        <taxon>Zasmidium</taxon>
    </lineage>
</organism>
<keyword evidence="2" id="KW-0812">Transmembrane</keyword>
<feature type="transmembrane region" description="Helical" evidence="2">
    <location>
        <begin position="214"/>
        <end position="238"/>
    </location>
</feature>
<dbReference type="EMBL" id="JAXOVC010000006">
    <property type="protein sequence ID" value="KAK4499894.1"/>
    <property type="molecule type" value="Genomic_DNA"/>
</dbReference>
<feature type="region of interest" description="Disordered" evidence="1">
    <location>
        <begin position="1"/>
        <end position="41"/>
    </location>
</feature>
<feature type="transmembrane region" description="Helical" evidence="2">
    <location>
        <begin position="315"/>
        <end position="342"/>
    </location>
</feature>
<keyword evidence="4" id="KW-1185">Reference proteome</keyword>
<evidence type="ECO:0000256" key="2">
    <source>
        <dbReference type="SAM" id="Phobius"/>
    </source>
</evidence>
<feature type="transmembrane region" description="Helical" evidence="2">
    <location>
        <begin position="168"/>
        <end position="194"/>
    </location>
</feature>
<proteinExistence type="predicted"/>
<feature type="compositionally biased region" description="Polar residues" evidence="1">
    <location>
        <begin position="443"/>
        <end position="460"/>
    </location>
</feature>